<proteinExistence type="inferred from homology"/>
<dbReference type="InterPro" id="IPR002678">
    <property type="entry name" value="DUF34/NIF3"/>
</dbReference>
<organism evidence="5 6">
    <name type="scientific">Lutispora saccharofermentans</name>
    <dbReference type="NCBI Taxonomy" id="3024236"/>
    <lineage>
        <taxon>Bacteria</taxon>
        <taxon>Bacillati</taxon>
        <taxon>Bacillota</taxon>
        <taxon>Clostridia</taxon>
        <taxon>Lutisporales</taxon>
        <taxon>Lutisporaceae</taxon>
        <taxon>Lutispora</taxon>
    </lineage>
</organism>
<sequence>MAQLKCGTVASFMDTIAPKKLAEDWDNVGLIVGDGSSSVNKIMISLDLPAWVVEEAIENNVDMIVTHHPLIFSPLKKINTDSVIGKKIIKLIKNNISVYSSHTNFDISEGGLNDVFAKQLGFVKTEIMKPVSEEKLYKIIAFVPEGFEEKVMEQMSLAGAGHIGKYSSCSFRVKGIGTFKPGEEADPFIGEIGKLERVEEYRVETVVPEALINNVVKSMLKAHPYEEVAYDVFEMKNKGKAYGLGRIGQLENSVTLASYAAFVKRTLDIESIRYSGSPDTNIKRVALLNGSGNSFVRSAKFSGADVLITGDMQYHQLVEALEEGICVIDAGHFGTEKIMIKTVSDYLKSALASNGYTVDIIEAKSNVDITMNL</sequence>
<dbReference type="EMBL" id="JAJEKE010000015">
    <property type="protein sequence ID" value="MCQ1530819.1"/>
    <property type="molecule type" value="Genomic_DNA"/>
</dbReference>
<reference evidence="5 6" key="1">
    <citation type="submission" date="2021-10" db="EMBL/GenBank/DDBJ databases">
        <title>Lutispora strain m25 sp. nov., a thermophilic, non-spore-forming bacterium isolated from a lab-scale methanogenic bioreactor digesting anaerobic sludge.</title>
        <authorList>
            <person name="El Houari A."/>
            <person name="Mcdonald J."/>
        </authorList>
    </citation>
    <scope>NUCLEOTIDE SEQUENCE [LARGE SCALE GENOMIC DNA]</scope>
    <source>
        <strain evidence="6">m25</strain>
    </source>
</reference>
<dbReference type="InterPro" id="IPR017221">
    <property type="entry name" value="DUF34/NIF3_bac"/>
</dbReference>
<protein>
    <recommendedName>
        <fullName evidence="2 4">GTP cyclohydrolase 1 type 2 homolog</fullName>
    </recommendedName>
</protein>
<dbReference type="Pfam" id="PF01784">
    <property type="entry name" value="DUF34_NIF3"/>
    <property type="match status" value="1"/>
</dbReference>
<evidence type="ECO:0000313" key="5">
    <source>
        <dbReference type="EMBL" id="MCQ1530819.1"/>
    </source>
</evidence>
<dbReference type="PANTHER" id="PTHR13799">
    <property type="entry name" value="NGG1 INTERACTING FACTOR 3"/>
    <property type="match status" value="1"/>
</dbReference>
<evidence type="ECO:0000256" key="1">
    <source>
        <dbReference type="ARBA" id="ARBA00006964"/>
    </source>
</evidence>
<dbReference type="NCBIfam" id="TIGR00486">
    <property type="entry name" value="YbgI_SA1388"/>
    <property type="match status" value="1"/>
</dbReference>
<evidence type="ECO:0000313" key="6">
    <source>
        <dbReference type="Proteomes" id="UP001651880"/>
    </source>
</evidence>
<dbReference type="SUPFAM" id="SSF102705">
    <property type="entry name" value="NIF3 (NGG1p interacting factor 3)-like"/>
    <property type="match status" value="1"/>
</dbReference>
<dbReference type="PIRSF" id="PIRSF037489">
    <property type="entry name" value="UCP037489_NIF3_YqfO"/>
    <property type="match status" value="1"/>
</dbReference>
<keyword evidence="6" id="KW-1185">Reference proteome</keyword>
<name>A0ABT1NHW1_9FIRM</name>
<comment type="similarity">
    <text evidence="1 4">Belongs to the GTP cyclohydrolase I type 2/NIF3 family.</text>
</comment>
<dbReference type="PANTHER" id="PTHR13799:SF14">
    <property type="entry name" value="GTP CYCLOHYDROLASE 1 TYPE 2 HOMOLOG"/>
    <property type="match status" value="1"/>
</dbReference>
<gene>
    <name evidence="5" type="ORF">LJD61_14860</name>
</gene>
<dbReference type="Gene3D" id="3.40.1390.30">
    <property type="entry name" value="NIF3 (NGG1p interacting factor 3)-like"/>
    <property type="match status" value="1"/>
</dbReference>
<dbReference type="Gene3D" id="3.30.70.120">
    <property type="match status" value="1"/>
</dbReference>
<dbReference type="InterPro" id="IPR036069">
    <property type="entry name" value="DUF34/NIF3_sf"/>
</dbReference>
<keyword evidence="3 4" id="KW-0479">Metal-binding</keyword>
<dbReference type="RefSeq" id="WP_255228341.1">
    <property type="nucleotide sequence ID" value="NZ_JAJEKE010000015.1"/>
</dbReference>
<evidence type="ECO:0000256" key="4">
    <source>
        <dbReference type="PIRNR" id="PIRNR037489"/>
    </source>
</evidence>
<accession>A0ABT1NHW1</accession>
<dbReference type="InterPro" id="IPR015867">
    <property type="entry name" value="N-reg_PII/ATP_PRibTrfase_C"/>
</dbReference>
<dbReference type="Proteomes" id="UP001651880">
    <property type="component" value="Unassembled WGS sequence"/>
</dbReference>
<comment type="caution">
    <text evidence="5">The sequence shown here is derived from an EMBL/GenBank/DDBJ whole genome shotgun (WGS) entry which is preliminary data.</text>
</comment>
<evidence type="ECO:0000256" key="2">
    <source>
        <dbReference type="ARBA" id="ARBA00022112"/>
    </source>
</evidence>
<evidence type="ECO:0000256" key="3">
    <source>
        <dbReference type="ARBA" id="ARBA00022723"/>
    </source>
</evidence>